<feature type="compositionally biased region" description="Polar residues" evidence="1">
    <location>
        <begin position="468"/>
        <end position="478"/>
    </location>
</feature>
<feature type="compositionally biased region" description="Low complexity" evidence="1">
    <location>
        <begin position="324"/>
        <end position="336"/>
    </location>
</feature>
<sequence>MARQAATMPTTSPVVIVDDQAAPTKTNFFTFVGASDHLSWFPTSEVHPFYNATFTMNSGTDLNSQAAIDLKFSGQFAEKSTMAGTGVTVMGLSQCSFGSSCDLFVSLDGGDEKTMKVTDEFDPTRIIVDMQGLSDSDHTLHINATQAFTVVDHALITPGPNTDISKELLHVNHSDAAVQYTGNWLERGSGTTDSTRGTVTRGDQVEFTFAGSNLTALTVFNQTAGGNITVAVSVDGKAPQQITASITLTDEAIDIGGFDDRVELYHPLFNLPFDNDAGNHTVNIQLLSISEFQFFDLRGFTYVPNFQFLNAATSVVPDRVTAAGNGSPNPNSTGSGESSGNGGGNGTSSRKISTGTIAGAVIGAVLGVALLTAAGIMFLRHRRRQERRLRRISILSDQQNSPGSDTPGMQITPFIVPASSTQYPHTQSSPFSPSASSSGNSSERGSSGQPSSNSTPYTKSPIILDAHSPSQGFETSGHSAPETPQHVEAPQHVEPPSQPAPGPIAGNLTQNQLLEMIERLNNRVEELHRPSPISSQRRQESTSSNLQEQMAQCRVVNVIVFDRDASGKHVVNLPLLLSAYVFLKSPPSLRVEDTQDHIEAWGVGFTDDEMKFSLNDLDEFESTNLDCLFEEKALDKPVFGTKRPSDSILMDRDPKRRCLYIGSLFGVIPYPHLLKSSFASHSNAALTLHPWSGALIAIAPYTLPPPVPSQFSRWSWVIPVRGAPPWKQATPGAVLKPPYISDGLPSSSPETPLTPLPVLPIPASELKNQPLLWTHESLQALWSFLCSLREKVSIGPLGLSFSMAKSSHGRPFLNVECIELHSDGHYASSVYTEDESRPASLEAIDYIKVYHNASAAMLLRNVLDSWSYEPKPAESAVENAGSGSSNGNEKEGEEKNNTDDEDTSTRTREEDQEVSNNGSMRCSGAGVMGEQDRTDSSLAAGTDGTQHSKAMQQRRTPKLRPLKGSRLVLLDEHSNAMLIA</sequence>
<feature type="region of interest" description="Disordered" evidence="1">
    <location>
        <begin position="393"/>
        <end position="412"/>
    </location>
</feature>
<evidence type="ECO:0000256" key="2">
    <source>
        <dbReference type="SAM" id="Phobius"/>
    </source>
</evidence>
<feature type="region of interest" description="Disordered" evidence="1">
    <location>
        <begin position="528"/>
        <end position="548"/>
    </location>
</feature>
<dbReference type="OrthoDB" id="3143319at2759"/>
<proteinExistence type="predicted"/>
<evidence type="ECO:0000256" key="1">
    <source>
        <dbReference type="SAM" id="MobiDB-lite"/>
    </source>
</evidence>
<dbReference type="Proteomes" id="UP000559256">
    <property type="component" value="Unassembled WGS sequence"/>
</dbReference>
<keyword evidence="2" id="KW-0472">Membrane</keyword>
<dbReference type="Gene3D" id="2.60.120.260">
    <property type="entry name" value="Galactose-binding domain-like"/>
    <property type="match status" value="1"/>
</dbReference>
<keyword evidence="2" id="KW-0812">Transmembrane</keyword>
<keyword evidence="4" id="KW-1185">Reference proteome</keyword>
<feature type="region of interest" description="Disordered" evidence="1">
    <location>
        <begin position="321"/>
        <end position="349"/>
    </location>
</feature>
<accession>A0A8H5GHM0</accession>
<comment type="caution">
    <text evidence="3">The sequence shown here is derived from an EMBL/GenBank/DDBJ whole genome shotgun (WGS) entry which is preliminary data.</text>
</comment>
<protein>
    <submittedName>
        <fullName evidence="3">Uncharacterized protein</fullName>
    </submittedName>
</protein>
<feature type="region of interest" description="Disordered" evidence="1">
    <location>
        <begin position="420"/>
        <end position="507"/>
    </location>
</feature>
<evidence type="ECO:0000313" key="3">
    <source>
        <dbReference type="EMBL" id="KAF5365239.1"/>
    </source>
</evidence>
<evidence type="ECO:0000313" key="4">
    <source>
        <dbReference type="Proteomes" id="UP000559256"/>
    </source>
</evidence>
<dbReference type="EMBL" id="JAACJM010000028">
    <property type="protein sequence ID" value="KAF5365239.1"/>
    <property type="molecule type" value="Genomic_DNA"/>
</dbReference>
<gene>
    <name evidence="3" type="ORF">D9758_005407</name>
</gene>
<feature type="region of interest" description="Disordered" evidence="1">
    <location>
        <begin position="874"/>
        <end position="962"/>
    </location>
</feature>
<feature type="compositionally biased region" description="Polar residues" evidence="1">
    <location>
        <begin position="936"/>
        <end position="954"/>
    </location>
</feature>
<feature type="compositionally biased region" description="Polar residues" evidence="1">
    <location>
        <begin position="532"/>
        <end position="548"/>
    </location>
</feature>
<reference evidence="3 4" key="1">
    <citation type="journal article" date="2020" name="ISME J.">
        <title>Uncovering the hidden diversity of litter-decomposition mechanisms in mushroom-forming fungi.</title>
        <authorList>
            <person name="Floudas D."/>
            <person name="Bentzer J."/>
            <person name="Ahren D."/>
            <person name="Johansson T."/>
            <person name="Persson P."/>
            <person name="Tunlid A."/>
        </authorList>
    </citation>
    <scope>NUCLEOTIDE SEQUENCE [LARGE SCALE GENOMIC DNA]</scope>
    <source>
        <strain evidence="3 4">CBS 291.85</strain>
    </source>
</reference>
<feature type="compositionally biased region" description="Gly residues" evidence="1">
    <location>
        <begin position="337"/>
        <end position="346"/>
    </location>
</feature>
<feature type="transmembrane region" description="Helical" evidence="2">
    <location>
        <begin position="357"/>
        <end position="379"/>
    </location>
</feature>
<name>A0A8H5GHM0_9AGAR</name>
<organism evidence="3 4">
    <name type="scientific">Tetrapyrgos nigripes</name>
    <dbReference type="NCBI Taxonomy" id="182062"/>
    <lineage>
        <taxon>Eukaryota</taxon>
        <taxon>Fungi</taxon>
        <taxon>Dikarya</taxon>
        <taxon>Basidiomycota</taxon>
        <taxon>Agaricomycotina</taxon>
        <taxon>Agaricomycetes</taxon>
        <taxon>Agaricomycetidae</taxon>
        <taxon>Agaricales</taxon>
        <taxon>Marasmiineae</taxon>
        <taxon>Marasmiaceae</taxon>
        <taxon>Tetrapyrgos</taxon>
    </lineage>
</organism>
<feature type="compositionally biased region" description="Polar residues" evidence="1">
    <location>
        <begin position="395"/>
        <end position="409"/>
    </location>
</feature>
<keyword evidence="2" id="KW-1133">Transmembrane helix</keyword>
<dbReference type="AlphaFoldDB" id="A0A8H5GHM0"/>
<feature type="compositionally biased region" description="Low complexity" evidence="1">
    <location>
        <begin position="874"/>
        <end position="887"/>
    </location>
</feature>
<feature type="compositionally biased region" description="Basic and acidic residues" evidence="1">
    <location>
        <begin position="888"/>
        <end position="909"/>
    </location>
</feature>
<feature type="compositionally biased region" description="Low complexity" evidence="1">
    <location>
        <begin position="428"/>
        <end position="454"/>
    </location>
</feature>